<protein>
    <submittedName>
        <fullName evidence="1">Uncharacterized protein</fullName>
    </submittedName>
</protein>
<keyword evidence="2" id="KW-1185">Reference proteome</keyword>
<dbReference type="Proteomes" id="UP000678228">
    <property type="component" value="Unassembled WGS sequence"/>
</dbReference>
<proteinExistence type="predicted"/>
<gene>
    <name evidence="1" type="ORF">J7W16_04925</name>
</gene>
<evidence type="ECO:0000313" key="1">
    <source>
        <dbReference type="EMBL" id="MBP3950467.1"/>
    </source>
</evidence>
<evidence type="ECO:0000313" key="2">
    <source>
        <dbReference type="Proteomes" id="UP000678228"/>
    </source>
</evidence>
<dbReference type="EMBL" id="JAGKSQ010000002">
    <property type="protein sequence ID" value="MBP3950467.1"/>
    <property type="molecule type" value="Genomic_DNA"/>
</dbReference>
<accession>A0A940WU32</accession>
<name>A0A940WU32_9BACI</name>
<organism evidence="1 2">
    <name type="scientific">Halalkalibacter suaedae</name>
    <dbReference type="NCBI Taxonomy" id="2822140"/>
    <lineage>
        <taxon>Bacteria</taxon>
        <taxon>Bacillati</taxon>
        <taxon>Bacillota</taxon>
        <taxon>Bacilli</taxon>
        <taxon>Bacillales</taxon>
        <taxon>Bacillaceae</taxon>
        <taxon>Halalkalibacter</taxon>
    </lineage>
</organism>
<sequence>MSEYKHDYKHDHKHDHKKCKGIEDILRKLPPNSAVAGVYVNGGLVPLAAFSNLCDCLAYFIDEAGQVYVINVDSIDLIAFGEADVD</sequence>
<comment type="caution">
    <text evidence="1">The sequence shown here is derived from an EMBL/GenBank/DDBJ whole genome shotgun (WGS) entry which is preliminary data.</text>
</comment>
<reference evidence="1" key="1">
    <citation type="submission" date="2021-03" db="EMBL/GenBank/DDBJ databases">
        <title>Bacillus suaedae sp. nov., isolated from Suaeda aralocaspica.</title>
        <authorList>
            <person name="Lei R.F.R."/>
        </authorList>
    </citation>
    <scope>NUCLEOTIDE SEQUENCE</scope>
    <source>
        <strain evidence="1">YZJH907-2</strain>
    </source>
</reference>
<dbReference type="AlphaFoldDB" id="A0A940WU32"/>
<dbReference type="RefSeq" id="WP_210596109.1">
    <property type="nucleotide sequence ID" value="NZ_JAGKSQ010000002.1"/>
</dbReference>